<comment type="similarity">
    <text evidence="1">Belongs to the eukaryotic-type primase small subunit family.</text>
</comment>
<gene>
    <name evidence="2" type="ORF">CTI12_AA506690</name>
</gene>
<evidence type="ECO:0000256" key="1">
    <source>
        <dbReference type="ARBA" id="ARBA00009762"/>
    </source>
</evidence>
<dbReference type="OrthoDB" id="19606at2759"/>
<sequence length="126" mass="14597">MTKEGENGRDDMLIDDPQQVEDEGFNSNYLKVYYGDNEIISYVNIWYFRRNPACDQSHFRRKALCPFKIHIGPVYNVDPSKRHANAASGDNIFAPVERELVFDIDISDYDDARYCCSRADVCDCCH</sequence>
<proteinExistence type="inferred from homology"/>
<name>A0A2U1LCC3_ARTAN</name>
<dbReference type="Gene3D" id="3.90.920.10">
    <property type="entry name" value="DNA primase, PRIM domain"/>
    <property type="match status" value="1"/>
</dbReference>
<comment type="caution">
    <text evidence="2">The sequence shown here is derived from an EMBL/GenBank/DDBJ whole genome shotgun (WGS) entry which is preliminary data.</text>
</comment>
<dbReference type="PANTHER" id="PTHR10536">
    <property type="entry name" value="DNA PRIMASE SMALL SUBUNIT"/>
    <property type="match status" value="1"/>
</dbReference>
<organism evidence="2 3">
    <name type="scientific">Artemisia annua</name>
    <name type="common">Sweet wormwood</name>
    <dbReference type="NCBI Taxonomy" id="35608"/>
    <lineage>
        <taxon>Eukaryota</taxon>
        <taxon>Viridiplantae</taxon>
        <taxon>Streptophyta</taxon>
        <taxon>Embryophyta</taxon>
        <taxon>Tracheophyta</taxon>
        <taxon>Spermatophyta</taxon>
        <taxon>Magnoliopsida</taxon>
        <taxon>eudicotyledons</taxon>
        <taxon>Gunneridae</taxon>
        <taxon>Pentapetalae</taxon>
        <taxon>asterids</taxon>
        <taxon>campanulids</taxon>
        <taxon>Asterales</taxon>
        <taxon>Asteraceae</taxon>
        <taxon>Asteroideae</taxon>
        <taxon>Anthemideae</taxon>
        <taxon>Artemisiinae</taxon>
        <taxon>Artemisia</taxon>
    </lineage>
</organism>
<dbReference type="STRING" id="35608.A0A2U1LCC3"/>
<dbReference type="AlphaFoldDB" id="A0A2U1LCC3"/>
<evidence type="ECO:0000313" key="3">
    <source>
        <dbReference type="Proteomes" id="UP000245207"/>
    </source>
</evidence>
<dbReference type="Proteomes" id="UP000245207">
    <property type="component" value="Unassembled WGS sequence"/>
</dbReference>
<dbReference type="EMBL" id="PKPP01010192">
    <property type="protein sequence ID" value="PWA46638.1"/>
    <property type="molecule type" value="Genomic_DNA"/>
</dbReference>
<protein>
    <submittedName>
        <fullName evidence="2">DNA primase isoform 3</fullName>
    </submittedName>
</protein>
<evidence type="ECO:0000313" key="2">
    <source>
        <dbReference type="EMBL" id="PWA46638.1"/>
    </source>
</evidence>
<reference evidence="2 3" key="1">
    <citation type="journal article" date="2018" name="Mol. Plant">
        <title>The genome of Artemisia annua provides insight into the evolution of Asteraceae family and artemisinin biosynthesis.</title>
        <authorList>
            <person name="Shen Q."/>
            <person name="Zhang L."/>
            <person name="Liao Z."/>
            <person name="Wang S."/>
            <person name="Yan T."/>
            <person name="Shi P."/>
            <person name="Liu M."/>
            <person name="Fu X."/>
            <person name="Pan Q."/>
            <person name="Wang Y."/>
            <person name="Lv Z."/>
            <person name="Lu X."/>
            <person name="Zhang F."/>
            <person name="Jiang W."/>
            <person name="Ma Y."/>
            <person name="Chen M."/>
            <person name="Hao X."/>
            <person name="Li L."/>
            <person name="Tang Y."/>
            <person name="Lv G."/>
            <person name="Zhou Y."/>
            <person name="Sun X."/>
            <person name="Brodelius P.E."/>
            <person name="Rose J.K.C."/>
            <person name="Tang K."/>
        </authorList>
    </citation>
    <scope>NUCLEOTIDE SEQUENCE [LARGE SCALE GENOMIC DNA]</scope>
    <source>
        <strain evidence="3">cv. Huhao1</strain>
        <tissue evidence="2">Leaf</tissue>
    </source>
</reference>
<accession>A0A2U1LCC3</accession>
<keyword evidence="3" id="KW-1185">Reference proteome</keyword>
<dbReference type="SUPFAM" id="SSF56747">
    <property type="entry name" value="Prim-pol domain"/>
    <property type="match status" value="1"/>
</dbReference>